<gene>
    <name evidence="10" type="ORF">ACFFQ6_34520</name>
</gene>
<reference evidence="10 11" key="1">
    <citation type="submission" date="2024-09" db="EMBL/GenBank/DDBJ databases">
        <authorList>
            <person name="Sun Q."/>
            <person name="Mori K."/>
        </authorList>
    </citation>
    <scope>NUCLEOTIDE SEQUENCE [LARGE SCALE GENOMIC DNA]</scope>
    <source>
        <strain evidence="10 11">JCM 11411</strain>
    </source>
</reference>
<evidence type="ECO:0000256" key="2">
    <source>
        <dbReference type="ARBA" id="ARBA00022448"/>
    </source>
</evidence>
<keyword evidence="2 7" id="KW-0813">Transport</keyword>
<feature type="transmembrane region" description="Helical" evidence="7">
    <location>
        <begin position="244"/>
        <end position="265"/>
    </location>
</feature>
<dbReference type="PANTHER" id="PTHR30193">
    <property type="entry name" value="ABC TRANSPORTER PERMEASE PROTEIN"/>
    <property type="match status" value="1"/>
</dbReference>
<comment type="similarity">
    <text evidence="7">Belongs to the binding-protein-dependent transport system permease family.</text>
</comment>
<keyword evidence="11" id="KW-1185">Reference proteome</keyword>
<proteinExistence type="inferred from homology"/>
<dbReference type="PANTHER" id="PTHR30193:SF37">
    <property type="entry name" value="INNER MEMBRANE ABC TRANSPORTER PERMEASE PROTEIN YCJO"/>
    <property type="match status" value="1"/>
</dbReference>
<evidence type="ECO:0000256" key="1">
    <source>
        <dbReference type="ARBA" id="ARBA00004651"/>
    </source>
</evidence>
<evidence type="ECO:0000256" key="7">
    <source>
        <dbReference type="RuleBase" id="RU363032"/>
    </source>
</evidence>
<dbReference type="PROSITE" id="PS50928">
    <property type="entry name" value="ABC_TM1"/>
    <property type="match status" value="1"/>
</dbReference>
<evidence type="ECO:0000256" key="6">
    <source>
        <dbReference type="ARBA" id="ARBA00023136"/>
    </source>
</evidence>
<dbReference type="Pfam" id="PF00528">
    <property type="entry name" value="BPD_transp_1"/>
    <property type="match status" value="1"/>
</dbReference>
<name>A0ABV5XSV9_9NOCA</name>
<feature type="domain" description="ABC transmembrane type-1" evidence="9">
    <location>
        <begin position="104"/>
        <end position="318"/>
    </location>
</feature>
<evidence type="ECO:0000256" key="5">
    <source>
        <dbReference type="ARBA" id="ARBA00022989"/>
    </source>
</evidence>
<keyword evidence="5 7" id="KW-1133">Transmembrane helix</keyword>
<dbReference type="SUPFAM" id="SSF160964">
    <property type="entry name" value="MalF N-terminal region-like"/>
    <property type="match status" value="1"/>
</dbReference>
<evidence type="ECO:0000259" key="9">
    <source>
        <dbReference type="PROSITE" id="PS50928"/>
    </source>
</evidence>
<dbReference type="InterPro" id="IPR000515">
    <property type="entry name" value="MetI-like"/>
</dbReference>
<feature type="transmembrane region" description="Helical" evidence="7">
    <location>
        <begin position="190"/>
        <end position="211"/>
    </location>
</feature>
<keyword evidence="3" id="KW-1003">Cell membrane</keyword>
<evidence type="ECO:0000313" key="10">
    <source>
        <dbReference type="EMBL" id="MFB9784819.1"/>
    </source>
</evidence>
<accession>A0ABV5XSV9</accession>
<organism evidence="10 11">
    <name type="scientific">Rhodococcus baikonurensis</name>
    <dbReference type="NCBI Taxonomy" id="172041"/>
    <lineage>
        <taxon>Bacteria</taxon>
        <taxon>Bacillati</taxon>
        <taxon>Actinomycetota</taxon>
        <taxon>Actinomycetes</taxon>
        <taxon>Mycobacteriales</taxon>
        <taxon>Nocardiaceae</taxon>
        <taxon>Rhodococcus</taxon>
        <taxon>Rhodococcus erythropolis group</taxon>
    </lineage>
</organism>
<evidence type="ECO:0000256" key="4">
    <source>
        <dbReference type="ARBA" id="ARBA00022692"/>
    </source>
</evidence>
<protein>
    <submittedName>
        <fullName evidence="10">Carbohydrate ABC transporter permease</fullName>
    </submittedName>
</protein>
<dbReference type="Proteomes" id="UP001589587">
    <property type="component" value="Unassembled WGS sequence"/>
</dbReference>
<feature type="transmembrane region" description="Helical" evidence="7">
    <location>
        <begin position="43"/>
        <end position="62"/>
    </location>
</feature>
<feature type="transmembrane region" description="Helical" evidence="7">
    <location>
        <begin position="297"/>
        <end position="321"/>
    </location>
</feature>
<feature type="transmembrane region" description="Helical" evidence="7">
    <location>
        <begin position="108"/>
        <end position="128"/>
    </location>
</feature>
<comment type="subcellular location">
    <subcellularLocation>
        <location evidence="1 7">Cell membrane</location>
        <topology evidence="1 7">Multi-pass membrane protein</topology>
    </subcellularLocation>
</comment>
<keyword evidence="6 7" id="KW-0472">Membrane</keyword>
<dbReference type="InterPro" id="IPR051393">
    <property type="entry name" value="ABC_transporter_permease"/>
</dbReference>
<dbReference type="RefSeq" id="WP_378377056.1">
    <property type="nucleotide sequence ID" value="NZ_JBHMAS010000097.1"/>
</dbReference>
<evidence type="ECO:0000256" key="3">
    <source>
        <dbReference type="ARBA" id="ARBA00022475"/>
    </source>
</evidence>
<dbReference type="Gene3D" id="1.10.3720.10">
    <property type="entry name" value="MetI-like"/>
    <property type="match status" value="1"/>
</dbReference>
<evidence type="ECO:0000313" key="11">
    <source>
        <dbReference type="Proteomes" id="UP001589587"/>
    </source>
</evidence>
<evidence type="ECO:0000256" key="8">
    <source>
        <dbReference type="SAM" id="MobiDB-lite"/>
    </source>
</evidence>
<comment type="caution">
    <text evidence="10">The sequence shown here is derived from an EMBL/GenBank/DDBJ whole genome shotgun (WGS) entry which is preliminary data.</text>
</comment>
<sequence>MSELLDRHVPARGRFVEPTPPAPRSTSRPVARRPLLRRTVGNAAPYLYLAPALTGLVVWVYSPLIQTIQLSFYDWNLVPTSPARPAGWSNYSEAFALPQLGTATWNTLLYLVALLPFTIVIPVLVVLLSQRVHGRARAFYRTAIFAPYLIAPVVTAIVWRWLLDPGGGLVNQILGLFGVAPISFLRDPRWAMWSIVVIVGWQLLGFAVLVVSAGFSGISDDYAAAARTDGATESQITRRITLPLLSPTLLFMATLTILSAAQLVFPMIQTLTQGGPGDSTTNLYYLLYDTAFGSFDVGLASAAGVLFFLGFGILAWGAVWLMDRWSFHDD</sequence>
<feature type="transmembrane region" description="Helical" evidence="7">
    <location>
        <begin position="140"/>
        <end position="162"/>
    </location>
</feature>
<keyword evidence="4 7" id="KW-0812">Transmembrane</keyword>
<dbReference type="CDD" id="cd06261">
    <property type="entry name" value="TM_PBP2"/>
    <property type="match status" value="1"/>
</dbReference>
<dbReference type="InterPro" id="IPR035906">
    <property type="entry name" value="MetI-like_sf"/>
</dbReference>
<feature type="region of interest" description="Disordered" evidence="8">
    <location>
        <begin position="1"/>
        <end position="29"/>
    </location>
</feature>
<dbReference type="EMBL" id="JBHMAS010000097">
    <property type="protein sequence ID" value="MFB9784819.1"/>
    <property type="molecule type" value="Genomic_DNA"/>
</dbReference>
<dbReference type="SUPFAM" id="SSF161098">
    <property type="entry name" value="MetI-like"/>
    <property type="match status" value="1"/>
</dbReference>